<dbReference type="EMBL" id="JALLKP010000001">
    <property type="protein sequence ID" value="KAK2197714.1"/>
    <property type="molecule type" value="Genomic_DNA"/>
</dbReference>
<dbReference type="AlphaFoldDB" id="A0AAD9PMP5"/>
<keyword evidence="2" id="KW-1185">Reference proteome</keyword>
<reference evidence="1" key="1">
    <citation type="journal article" date="2023" name="Nat. Microbiol.">
        <title>Babesia duncani multi-omics identifies virulence factors and drug targets.</title>
        <authorList>
            <person name="Singh P."/>
            <person name="Lonardi S."/>
            <person name="Liang Q."/>
            <person name="Vydyam P."/>
            <person name="Khabirova E."/>
            <person name="Fang T."/>
            <person name="Gihaz S."/>
            <person name="Thekkiniath J."/>
            <person name="Munshi M."/>
            <person name="Abel S."/>
            <person name="Ciampossin L."/>
            <person name="Batugedara G."/>
            <person name="Gupta M."/>
            <person name="Lu X.M."/>
            <person name="Lenz T."/>
            <person name="Chakravarty S."/>
            <person name="Cornillot E."/>
            <person name="Hu Y."/>
            <person name="Ma W."/>
            <person name="Gonzalez L.M."/>
            <person name="Sanchez S."/>
            <person name="Estrada K."/>
            <person name="Sanchez-Flores A."/>
            <person name="Montero E."/>
            <person name="Harb O.S."/>
            <person name="Le Roch K.G."/>
            <person name="Mamoun C.B."/>
        </authorList>
    </citation>
    <scope>NUCLEOTIDE SEQUENCE</scope>
    <source>
        <strain evidence="1">WA1</strain>
    </source>
</reference>
<evidence type="ECO:0000313" key="2">
    <source>
        <dbReference type="Proteomes" id="UP001214638"/>
    </source>
</evidence>
<dbReference type="RefSeq" id="XP_067804556.1">
    <property type="nucleotide sequence ID" value="XM_067945765.1"/>
</dbReference>
<proteinExistence type="predicted"/>
<comment type="caution">
    <text evidence="1">The sequence shown here is derived from an EMBL/GenBank/DDBJ whole genome shotgun (WGS) entry which is preliminary data.</text>
</comment>
<dbReference type="Proteomes" id="UP001214638">
    <property type="component" value="Unassembled WGS sequence"/>
</dbReference>
<accession>A0AAD9PMP5</accession>
<dbReference type="KEGG" id="bdw:94335015"/>
<protein>
    <submittedName>
        <fullName evidence="1">Uncharacterized protein</fullName>
    </submittedName>
</protein>
<evidence type="ECO:0000313" key="1">
    <source>
        <dbReference type="EMBL" id="KAK2197714.1"/>
    </source>
</evidence>
<gene>
    <name evidence="1" type="ORF">BdWA1_000717</name>
</gene>
<sequence>MLLHVPLPINGYTYDLRTIEAAVDTLIVDISIDIEEATTFNMRSTDENLNMEVANTITDMLYVQVIVDNLMYLTQYCIGSFYNSKDVLLKVPNHNPLHEDFQFPADIDRMIVYNWVELARKQFTIAYNMVDQFRERWQDLKKKVESTATELKTLKVGSKANTVPEATQREAD</sequence>
<organism evidence="1 2">
    <name type="scientific">Babesia duncani</name>
    <dbReference type="NCBI Taxonomy" id="323732"/>
    <lineage>
        <taxon>Eukaryota</taxon>
        <taxon>Sar</taxon>
        <taxon>Alveolata</taxon>
        <taxon>Apicomplexa</taxon>
        <taxon>Aconoidasida</taxon>
        <taxon>Piroplasmida</taxon>
        <taxon>Babesiidae</taxon>
        <taxon>Babesia</taxon>
    </lineage>
</organism>
<name>A0AAD9PMP5_9APIC</name>
<dbReference type="GeneID" id="94335015"/>